<dbReference type="Proteomes" id="UP000835052">
    <property type="component" value="Unassembled WGS sequence"/>
</dbReference>
<reference evidence="1" key="1">
    <citation type="submission" date="2020-10" db="EMBL/GenBank/DDBJ databases">
        <authorList>
            <person name="Kikuchi T."/>
        </authorList>
    </citation>
    <scope>NUCLEOTIDE SEQUENCE</scope>
    <source>
        <strain evidence="1">NKZ352</strain>
    </source>
</reference>
<dbReference type="EMBL" id="CAJGYM010000193">
    <property type="protein sequence ID" value="CAD6199674.1"/>
    <property type="molecule type" value="Genomic_DNA"/>
</dbReference>
<keyword evidence="2" id="KW-1185">Reference proteome</keyword>
<protein>
    <submittedName>
        <fullName evidence="1">Uncharacterized protein</fullName>
    </submittedName>
</protein>
<organism evidence="1 2">
    <name type="scientific">Caenorhabditis auriculariae</name>
    <dbReference type="NCBI Taxonomy" id="2777116"/>
    <lineage>
        <taxon>Eukaryota</taxon>
        <taxon>Metazoa</taxon>
        <taxon>Ecdysozoa</taxon>
        <taxon>Nematoda</taxon>
        <taxon>Chromadorea</taxon>
        <taxon>Rhabditida</taxon>
        <taxon>Rhabditina</taxon>
        <taxon>Rhabditomorpha</taxon>
        <taxon>Rhabditoidea</taxon>
        <taxon>Rhabditidae</taxon>
        <taxon>Peloderinae</taxon>
        <taxon>Caenorhabditis</taxon>
    </lineage>
</organism>
<gene>
    <name evidence="1" type="ORF">CAUJ_LOCUS15574</name>
</gene>
<accession>A0A8S1HW95</accession>
<sequence length="66" mass="7397">MATRTKNSGHYRVPINKRNDLDVISRGGAASQFCRRGPACLVAKTDLEIEFCRRSPSRSPFCQPTE</sequence>
<evidence type="ECO:0000313" key="2">
    <source>
        <dbReference type="Proteomes" id="UP000835052"/>
    </source>
</evidence>
<proteinExistence type="predicted"/>
<evidence type="ECO:0000313" key="1">
    <source>
        <dbReference type="EMBL" id="CAD6199674.1"/>
    </source>
</evidence>
<name>A0A8S1HW95_9PELO</name>
<comment type="caution">
    <text evidence="1">The sequence shown here is derived from an EMBL/GenBank/DDBJ whole genome shotgun (WGS) entry which is preliminary data.</text>
</comment>
<dbReference type="AlphaFoldDB" id="A0A8S1HW95"/>